<sequence length="217" mass="24224">MSIGAWAGLEKPEALNLYKELYELGTLSSVHFAVELTPFARNAEIARKHIELYTPESLNSLLSGGQPRKVKQTIPFFNPSYKMPFLAQSVDMSLFEAQSDSVNVGHYQLNFITGNAASEISIQFIETRNGAILNSAQAIKDVMFKRDGTQALPKDYLMKMTIYVYDRHSAVVKTFTLSHLVALQTANLPLDATTNNNGIVTLSFIKMFPMLNHMQSI</sequence>
<protein>
    <submittedName>
        <fullName evidence="1">Uncharacterized protein</fullName>
    </submittedName>
</protein>
<dbReference type="EMBL" id="APPI01000010">
    <property type="protein sequence ID" value="ENV14266.1"/>
    <property type="molecule type" value="Genomic_DNA"/>
</dbReference>
<name>N8WQL2_9GAMM</name>
<dbReference type="RefSeq" id="WP_004812514.1">
    <property type="nucleotide sequence ID" value="NZ_KB849450.1"/>
</dbReference>
<organism evidence="1 2">
    <name type="scientific">Acinetobacter schindleri NIPH 900</name>
    <dbReference type="NCBI Taxonomy" id="1217675"/>
    <lineage>
        <taxon>Bacteria</taxon>
        <taxon>Pseudomonadati</taxon>
        <taxon>Pseudomonadota</taxon>
        <taxon>Gammaproteobacteria</taxon>
        <taxon>Moraxellales</taxon>
        <taxon>Moraxellaceae</taxon>
        <taxon>Acinetobacter</taxon>
    </lineage>
</organism>
<evidence type="ECO:0000313" key="1">
    <source>
        <dbReference type="EMBL" id="ENV14266.1"/>
    </source>
</evidence>
<dbReference type="Proteomes" id="UP000018438">
    <property type="component" value="Unassembled WGS sequence"/>
</dbReference>
<dbReference type="HOGENOM" id="CLU_1168672_0_0_6"/>
<gene>
    <name evidence="1" type="ORF">F965_00509</name>
</gene>
<accession>N8WQL2</accession>
<evidence type="ECO:0000313" key="2">
    <source>
        <dbReference type="Proteomes" id="UP000018438"/>
    </source>
</evidence>
<dbReference type="PATRIC" id="fig|1217675.3.peg.489"/>
<keyword evidence="2" id="KW-1185">Reference proteome</keyword>
<proteinExistence type="predicted"/>
<reference evidence="1 2" key="1">
    <citation type="submission" date="2013-02" db="EMBL/GenBank/DDBJ databases">
        <title>The Genome Sequence of Acinetobacter schindleri NIPH 900.</title>
        <authorList>
            <consortium name="The Broad Institute Genome Sequencing Platform"/>
            <consortium name="The Broad Institute Genome Sequencing Center for Infectious Disease"/>
            <person name="Cerqueira G."/>
            <person name="Feldgarden M."/>
            <person name="Courvalin P."/>
            <person name="Perichon B."/>
            <person name="Grillot-Courvalin C."/>
            <person name="Clermont D."/>
            <person name="Rocha E."/>
            <person name="Yoon E.-J."/>
            <person name="Nemec A."/>
            <person name="Walker B."/>
            <person name="Young S.K."/>
            <person name="Zeng Q."/>
            <person name="Gargeya S."/>
            <person name="Fitzgerald M."/>
            <person name="Haas B."/>
            <person name="Abouelleil A."/>
            <person name="Alvarado L."/>
            <person name="Arachchi H.M."/>
            <person name="Berlin A.M."/>
            <person name="Chapman S.B."/>
            <person name="Dewar J."/>
            <person name="Goldberg J."/>
            <person name="Griggs A."/>
            <person name="Gujja S."/>
            <person name="Hansen M."/>
            <person name="Howarth C."/>
            <person name="Imamovic A."/>
            <person name="Larimer J."/>
            <person name="McCowan C."/>
            <person name="Murphy C."/>
            <person name="Neiman D."/>
            <person name="Pearson M."/>
            <person name="Priest M."/>
            <person name="Roberts A."/>
            <person name="Saif S."/>
            <person name="Shea T."/>
            <person name="Sisk P."/>
            <person name="Sykes S."/>
            <person name="Wortman J."/>
            <person name="Nusbaum C."/>
            <person name="Birren B."/>
        </authorList>
    </citation>
    <scope>NUCLEOTIDE SEQUENCE [LARGE SCALE GENOMIC DNA]</scope>
    <source>
        <strain evidence="1 2">NIPH 900</strain>
    </source>
</reference>
<comment type="caution">
    <text evidence="1">The sequence shown here is derived from an EMBL/GenBank/DDBJ whole genome shotgun (WGS) entry which is preliminary data.</text>
</comment>
<dbReference type="AlphaFoldDB" id="N8WQL2"/>